<evidence type="ECO:0000256" key="1">
    <source>
        <dbReference type="ARBA" id="ARBA00023235"/>
    </source>
</evidence>
<keyword evidence="4" id="KW-1185">Reference proteome</keyword>
<dbReference type="SUPFAM" id="SSF100950">
    <property type="entry name" value="NagB/RpiA/CoA transferase-like"/>
    <property type="match status" value="1"/>
</dbReference>
<dbReference type="GO" id="GO:0046523">
    <property type="term" value="F:S-methyl-5-thioribose-1-phosphate isomerase activity"/>
    <property type="evidence" value="ECO:0007669"/>
    <property type="project" value="UniProtKB-EC"/>
</dbReference>
<name>A0A832UTN2_9ARCH</name>
<sequence>MSVESVARDIREMKIQGAVTIAMAAEEALEEFIKNCQAGSRDDFLSQLRAEGNKLAEARPSAIALPNAVDMFIEKVEAINLGMPDLKDAALLAGKELMEDTKDSFKELTEKGSEIVRDGQLILIHCHSSTVTGILKKAWDSGKRFNVICTETRPSKQGFISAKELAEHEIPTTIVIDSAVASVMAGVDIALVGADTILKNGDVVNKIGTLGVALAAKEFGVPMYVATQRLKFDTKGKGVGIESRPAEEILEGAELPGVEIENLVFDITKKSYFKGIITEGGIRLKW</sequence>
<dbReference type="PANTHER" id="PTHR43475">
    <property type="entry name" value="METHYLTHIORIBOSE-1-PHOSPHATE ISOMERASE"/>
    <property type="match status" value="1"/>
</dbReference>
<evidence type="ECO:0000313" key="4">
    <source>
        <dbReference type="Proteomes" id="UP000604391"/>
    </source>
</evidence>
<dbReference type="Gene3D" id="3.40.50.10470">
    <property type="entry name" value="Translation initiation factor eif-2b, domain 2"/>
    <property type="match status" value="1"/>
</dbReference>
<dbReference type="InterPro" id="IPR000649">
    <property type="entry name" value="IF-2B-related"/>
</dbReference>
<dbReference type="EMBL" id="DVAD01000011">
    <property type="protein sequence ID" value="HIJ99544.1"/>
    <property type="molecule type" value="Genomic_DNA"/>
</dbReference>
<gene>
    <name evidence="3" type="ORF">H1011_01815</name>
</gene>
<proteinExistence type="inferred from homology"/>
<accession>A0A832UTN2</accession>
<protein>
    <submittedName>
        <fullName evidence="3">S-methyl-5-thioribose-1-phosphate isomerase</fullName>
        <ecNumber evidence="3">5.3.1.23</ecNumber>
    </submittedName>
</protein>
<dbReference type="Pfam" id="PF01008">
    <property type="entry name" value="IF-2B"/>
    <property type="match status" value="1"/>
</dbReference>
<comment type="similarity">
    <text evidence="2">Belongs to the eIF-2B alpha/beta/delta subunits family.</text>
</comment>
<keyword evidence="1 3" id="KW-0413">Isomerase</keyword>
<reference evidence="3 4" key="1">
    <citation type="journal article" name="Nat. Commun.">
        <title>Undinarchaeota illuminate DPANN phylogeny and the impact of gene transfer on archaeal evolution.</title>
        <authorList>
            <person name="Dombrowski N."/>
            <person name="Williams T.A."/>
            <person name="Sun J."/>
            <person name="Woodcroft B.J."/>
            <person name="Lee J.H."/>
            <person name="Minh B.Q."/>
            <person name="Rinke C."/>
            <person name="Spang A."/>
        </authorList>
    </citation>
    <scope>NUCLEOTIDE SEQUENCE [LARGE SCALE GENOMIC DNA]</scope>
    <source>
        <strain evidence="3">MAG_bin17</strain>
    </source>
</reference>
<dbReference type="AlphaFoldDB" id="A0A832UTN2"/>
<comment type="caution">
    <text evidence="3">The sequence shown here is derived from an EMBL/GenBank/DDBJ whole genome shotgun (WGS) entry which is preliminary data.</text>
</comment>
<dbReference type="EC" id="5.3.1.23" evidence="3"/>
<dbReference type="Gene3D" id="1.20.120.420">
    <property type="entry name" value="translation initiation factor eif-2b, domain 1"/>
    <property type="match status" value="1"/>
</dbReference>
<dbReference type="InterPro" id="IPR042529">
    <property type="entry name" value="IF_2B-like_C"/>
</dbReference>
<evidence type="ECO:0000256" key="2">
    <source>
        <dbReference type="RuleBase" id="RU003814"/>
    </source>
</evidence>
<dbReference type="GO" id="GO:0019509">
    <property type="term" value="P:L-methionine salvage from methylthioadenosine"/>
    <property type="evidence" value="ECO:0007669"/>
    <property type="project" value="TreeGrafter"/>
</dbReference>
<evidence type="ECO:0000313" key="3">
    <source>
        <dbReference type="EMBL" id="HIJ99544.1"/>
    </source>
</evidence>
<dbReference type="InterPro" id="IPR027363">
    <property type="entry name" value="M1Pi_N"/>
</dbReference>
<dbReference type="NCBIfam" id="TIGR00524">
    <property type="entry name" value="eIF-2B_rel"/>
    <property type="match status" value="1"/>
</dbReference>
<dbReference type="InterPro" id="IPR011559">
    <property type="entry name" value="Initiation_fac_2B_a/b/d"/>
</dbReference>
<dbReference type="Proteomes" id="UP000604391">
    <property type="component" value="Unassembled WGS sequence"/>
</dbReference>
<organism evidence="3 4">
    <name type="scientific">Candidatus Undinarchaeum marinum</name>
    <dbReference type="NCBI Taxonomy" id="2756141"/>
    <lineage>
        <taxon>Archaea</taxon>
        <taxon>Candidatus Undinarchaeota</taxon>
        <taxon>Candidatus Undinarchaeia</taxon>
        <taxon>Candidatus Undinarchaeales</taxon>
        <taxon>Candidatus Undinarchaeaceae</taxon>
        <taxon>Candidatus Undinarchaeum</taxon>
    </lineage>
</organism>
<dbReference type="PANTHER" id="PTHR43475:SF2">
    <property type="entry name" value="RIBOSE 1,5-BISPHOSPHATE ISOMERASE"/>
    <property type="match status" value="1"/>
</dbReference>
<dbReference type="InterPro" id="IPR037171">
    <property type="entry name" value="NagB/RpiA_transferase-like"/>
</dbReference>